<sequence>MVMAYFLENFWGEKNSGFDVLYHNMKHGQISTKELSEFIRERSTIEEVYSRSMNKLAKSASNYTQLGTFGPVWDVFKTSTEKLAGCHLELVKKLQDLIKEVQKYGEEQLKSHKKTKEEVSGTLEAVQNIQSITQALHKAKDLYNAKCLEQEKLKKEGAAAKEIEKAAIKTKKATESYKICVEKYAAAKLDFEQKMTETAQKFQDIEEAHLMRVKEIIESYSHSVSEVHIQIGQVHEDFINNMANITVDSLLQKFAESKGTGKERPGPIEFEECNTAVVVEGVKQKKRKTFGLPTIIKKEKDTESVENADADSLNLPAVDDEGYSIKPEEIQNYTKENHFYSSSDSDEDEDGPKRFHVEIKPVQPNNGAHNTMASLDELKVSIGNISLSPAVSRQSPAQMNRISSSEDMNRTRLAGQAEKVSSDLLAWDPLYGSSHESSSISSSSSTAAVKEQLGSFPFPPSASAFPFDDIPGCDSGNTSHIDFGTSLFDNLGPVNARIETAQPSSSQPHKHWTSLYGISKQNTGNHRKLQRFHSLFDKADNVPYIVSERAQMACAMAAVGDLANISCWSDNVFTEESSSCLEKSSVSSSSSCSPFSPVPKHTVSPPARPTTPLSVGSIVPPPRPVSRPKLTAAKLCGINEVPRPFSPPLTSNTSPPPSASLPRAESSSSISSSASISAANTPTFGISRGPSPVTLGNQDTLPVAVALSESVNAYFRGADPTKCIVKITGEMTVSFPSGIIKVFTSNPSPAVLCFRLKNTSRLEQILPNNQLLYSDPSQSDNNCKDFWMNMQAVTAYLKKSSEQNPSASYYNVDILKYQVLSNGIQSTPLNLATYWKCTSSTTDVRLDYKYNPESMAMPSILSNVQVLVPVDGGVTSMQSLPSAIWNAEQMKALWKVSVISEKSENGGAGSLRAKFDLSDGPSNPSTLAVQFVSDGCTLSGVDIELVGTGYRLSLVKKRFGTGKYMAEC</sequence>
<dbReference type="STRING" id="8364.ENSXETP00000036659"/>
<name>F6ZF14_XENTR</name>
<dbReference type="CDD" id="cd07673">
    <property type="entry name" value="F-BAR_FCHO2"/>
    <property type="match status" value="1"/>
</dbReference>
<dbReference type="PROSITE" id="PS51072">
    <property type="entry name" value="MHD"/>
    <property type="match status" value="1"/>
</dbReference>
<dbReference type="PaxDb" id="8364-ENSXETP00000010399"/>
<dbReference type="InterPro" id="IPR028565">
    <property type="entry name" value="MHD"/>
</dbReference>
<keyword evidence="4" id="KW-0597">Phosphoprotein</keyword>
<dbReference type="GO" id="GO:0006897">
    <property type="term" value="P:endocytosis"/>
    <property type="evidence" value="ECO:0007669"/>
    <property type="project" value="UniProtKB-KW"/>
</dbReference>
<evidence type="ECO:0000256" key="7">
    <source>
        <dbReference type="ARBA" id="ARBA00023136"/>
    </source>
</evidence>
<feature type="region of interest" description="Disordered" evidence="10">
    <location>
        <begin position="643"/>
        <end position="667"/>
    </location>
</feature>
<dbReference type="GeneTree" id="ENSGT00940000157105"/>
<dbReference type="Xenbase" id="XB-GENE-943410">
    <property type="gene designation" value="fcho2"/>
</dbReference>
<dbReference type="InterPro" id="IPR027267">
    <property type="entry name" value="AH/BAR_dom_sf"/>
</dbReference>
<evidence type="ECO:0000259" key="11">
    <source>
        <dbReference type="PROSITE" id="PS51072"/>
    </source>
</evidence>
<dbReference type="Gene3D" id="1.20.1270.60">
    <property type="entry name" value="Arfaptin homology (AH) domain/BAR domain"/>
    <property type="match status" value="1"/>
</dbReference>
<dbReference type="HOGENOM" id="CLU_062036_0_0_1"/>
<feature type="domain" description="MHD" evidence="11">
    <location>
        <begin position="700"/>
        <end position="967"/>
    </location>
</feature>
<dbReference type="PROSITE" id="PS51741">
    <property type="entry name" value="F_BAR"/>
    <property type="match status" value="1"/>
</dbReference>
<dbReference type="Gene3D" id="2.60.40.1170">
    <property type="entry name" value="Mu homology domain, subdomain B"/>
    <property type="match status" value="2"/>
</dbReference>
<evidence type="ECO:0000313" key="13">
    <source>
        <dbReference type="Ensembl" id="ENSXETP00000036659"/>
    </source>
</evidence>
<dbReference type="InterPro" id="IPR018808">
    <property type="entry name" value="Muniscin_C"/>
</dbReference>
<evidence type="ECO:0000259" key="12">
    <source>
        <dbReference type="PROSITE" id="PS51741"/>
    </source>
</evidence>
<dbReference type="PANTHER" id="PTHR23065">
    <property type="entry name" value="PROLINE-SERINE-THREONINE PHOSPHATASE INTERACTING PROTEIN 1"/>
    <property type="match status" value="1"/>
</dbReference>
<dbReference type="FunCoup" id="F6ZF14">
    <property type="interactions" value="2860"/>
</dbReference>
<evidence type="ECO:0000256" key="1">
    <source>
        <dbReference type="ARBA" id="ARBA00004283"/>
    </source>
</evidence>
<keyword evidence="7" id="KW-0472">Membrane</keyword>
<dbReference type="InterPro" id="IPR031160">
    <property type="entry name" value="F_BAR_dom"/>
</dbReference>
<proteinExistence type="inferred from homology"/>
<accession>F6ZF14</accession>
<dbReference type="AlphaFoldDB" id="F6ZF14"/>
<evidence type="ECO:0000256" key="8">
    <source>
        <dbReference type="ARBA" id="ARBA00023176"/>
    </source>
</evidence>
<evidence type="ECO:0000256" key="2">
    <source>
        <dbReference type="ARBA" id="ARBA00011064"/>
    </source>
</evidence>
<dbReference type="Pfam" id="PF10291">
    <property type="entry name" value="muHD"/>
    <property type="match status" value="1"/>
</dbReference>
<dbReference type="ExpressionAtlas" id="F6ZF14">
    <property type="expression patterns" value="baseline"/>
</dbReference>
<dbReference type="GO" id="GO:0005905">
    <property type="term" value="C:clathrin-coated pit"/>
    <property type="evidence" value="ECO:0007669"/>
    <property type="project" value="UniProtKB-SubCell"/>
</dbReference>
<dbReference type="InterPro" id="IPR054713">
    <property type="entry name" value="GMIP/FCHO2-like_FCH"/>
</dbReference>
<reference evidence="13" key="1">
    <citation type="journal article" date="2010" name="Science">
        <title>The genome of the Western clawed frog Xenopus tropicalis.</title>
        <authorList>
            <person name="Hellsten U."/>
            <person name="Harland R.M."/>
            <person name="Gilchrist M.J."/>
            <person name="Hendrix D."/>
            <person name="Jurka J."/>
            <person name="Kapitonov V."/>
            <person name="Ovcharenko I."/>
            <person name="Putnam N.H."/>
            <person name="Shu S."/>
            <person name="Taher L."/>
            <person name="Blitz I.L."/>
            <person name="Blumberg B."/>
            <person name="Dichmann D.S."/>
            <person name="Dubchak I."/>
            <person name="Amaya E."/>
            <person name="Detter J.C."/>
            <person name="Fletcher R."/>
            <person name="Gerhard D.S."/>
            <person name="Goodstein D."/>
            <person name="Graves T."/>
            <person name="Grigoriev I.V."/>
            <person name="Grimwood J."/>
            <person name="Kawashima T."/>
            <person name="Lindquist E."/>
            <person name="Lucas S.M."/>
            <person name="Mead P.E."/>
            <person name="Mitros T."/>
            <person name="Ogino H."/>
            <person name="Ohta Y."/>
            <person name="Poliakov A.V."/>
            <person name="Pollet N."/>
            <person name="Robert J."/>
            <person name="Salamov A."/>
            <person name="Sater A.K."/>
            <person name="Schmutz J."/>
            <person name="Terry A."/>
            <person name="Vize P.D."/>
            <person name="Warren W.C."/>
            <person name="Wells D."/>
            <person name="Wills A."/>
            <person name="Wilson R.K."/>
            <person name="Zimmerman L.B."/>
            <person name="Zorn A.M."/>
            <person name="Grainger R."/>
            <person name="Grammer T."/>
            <person name="Khokha M.K."/>
            <person name="Richardson P.M."/>
            <person name="Rokhsar D.S."/>
        </authorList>
    </citation>
    <scope>NUCLEOTIDE SEQUENCE [LARGE SCALE GENOMIC DNA]</scope>
    <source>
        <strain evidence="13">Nigerian</strain>
    </source>
</reference>
<feature type="region of interest" description="Disordered" evidence="10">
    <location>
        <begin position="331"/>
        <end position="352"/>
    </location>
</feature>
<dbReference type="PANTHER" id="PTHR23065:SF8">
    <property type="entry name" value="F-BAR DOMAIN ONLY PROTEIN 2"/>
    <property type="match status" value="1"/>
</dbReference>
<keyword evidence="6 9" id="KW-0175">Coiled coil</keyword>
<dbReference type="FunFam" id="2.60.40.1170:FF:000005">
    <property type="entry name" value="SH3-containing GRB2-like protein 3-interacting protein 1 isoform X3"/>
    <property type="match status" value="1"/>
</dbReference>
<dbReference type="SMART" id="SM00055">
    <property type="entry name" value="FCH"/>
    <property type="match status" value="1"/>
</dbReference>
<evidence type="ECO:0000256" key="6">
    <source>
        <dbReference type="ARBA" id="ARBA00023054"/>
    </source>
</evidence>
<evidence type="ECO:0000256" key="4">
    <source>
        <dbReference type="ARBA" id="ARBA00022553"/>
    </source>
</evidence>
<evidence type="ECO:0000256" key="5">
    <source>
        <dbReference type="ARBA" id="ARBA00022583"/>
    </source>
</evidence>
<feature type="compositionally biased region" description="Polar residues" evidence="10">
    <location>
        <begin position="391"/>
        <end position="406"/>
    </location>
</feature>
<dbReference type="Pfam" id="PF22699">
    <property type="entry name" value="GMIP-like_FCH"/>
    <property type="match status" value="1"/>
</dbReference>
<dbReference type="FunFam" id="1.20.1270.60:FF:000016">
    <property type="entry name" value="FCH domain only protein 2"/>
    <property type="match status" value="1"/>
</dbReference>
<organism evidence="13">
    <name type="scientific">Xenopus tropicalis</name>
    <name type="common">Western clawed frog</name>
    <name type="synonym">Silurana tropicalis</name>
    <dbReference type="NCBI Taxonomy" id="8364"/>
    <lineage>
        <taxon>Eukaryota</taxon>
        <taxon>Metazoa</taxon>
        <taxon>Chordata</taxon>
        <taxon>Craniata</taxon>
        <taxon>Vertebrata</taxon>
        <taxon>Euteleostomi</taxon>
        <taxon>Amphibia</taxon>
        <taxon>Batrachia</taxon>
        <taxon>Anura</taxon>
        <taxon>Pipoidea</taxon>
        <taxon>Pipidae</taxon>
        <taxon>Xenopodinae</taxon>
        <taxon>Xenopus</taxon>
        <taxon>Silurana</taxon>
    </lineage>
</organism>
<dbReference type="InterPro" id="IPR001060">
    <property type="entry name" value="FCH_dom"/>
</dbReference>
<dbReference type="CDD" id="cd09267">
    <property type="entry name" value="FCHo2_MHD"/>
    <property type="match status" value="1"/>
</dbReference>
<dbReference type="InterPro" id="IPR030122">
    <property type="entry name" value="FCHo2_F-BAR"/>
</dbReference>
<reference evidence="13" key="2">
    <citation type="submission" date="2011-06" db="UniProtKB">
        <authorList>
            <consortium name="Ensembl"/>
        </authorList>
    </citation>
    <scope>IDENTIFICATION</scope>
</reference>
<dbReference type="InParanoid" id="F6ZF14"/>
<dbReference type="Ensembl" id="ENSXETT00000036659">
    <property type="protein sequence ID" value="ENSXETP00000036659"/>
    <property type="gene ID" value="ENSXETG00000016815"/>
</dbReference>
<feature type="region of interest" description="Disordered" evidence="10">
    <location>
        <begin position="584"/>
        <end position="625"/>
    </location>
</feature>
<evidence type="ECO:0000256" key="3">
    <source>
        <dbReference type="ARBA" id="ARBA00018998"/>
    </source>
</evidence>
<gene>
    <name evidence="13" type="primary">fcho2</name>
</gene>
<feature type="region of interest" description="Disordered" evidence="10">
    <location>
        <begin position="391"/>
        <end position="416"/>
    </location>
</feature>
<comment type="similarity">
    <text evidence="2">Belongs to the FCHO family.</text>
</comment>
<protein>
    <recommendedName>
        <fullName evidence="3">F-BAR domain only protein 2</fullName>
    </recommendedName>
</protein>
<feature type="compositionally biased region" description="Low complexity" evidence="10">
    <location>
        <begin position="584"/>
        <end position="600"/>
    </location>
</feature>
<keyword evidence="8" id="KW-0168">Coated pit</keyword>
<evidence type="ECO:0000256" key="10">
    <source>
        <dbReference type="SAM" id="MobiDB-lite"/>
    </source>
</evidence>
<comment type="subcellular location">
    <subcellularLocation>
        <location evidence="1">Membrane</location>
        <location evidence="1">Clathrin-coated pit</location>
        <topology evidence="1">Peripheral membrane protein</topology>
        <orientation evidence="1">Cytoplasmic side</orientation>
    </subcellularLocation>
</comment>
<dbReference type="SUPFAM" id="SSF103657">
    <property type="entry name" value="BAR/IMD domain-like"/>
    <property type="match status" value="1"/>
</dbReference>
<evidence type="ECO:0000256" key="9">
    <source>
        <dbReference type="PROSITE-ProRule" id="PRU01077"/>
    </source>
</evidence>
<keyword evidence="5" id="KW-0254">Endocytosis</keyword>
<feature type="domain" description="F-BAR" evidence="12">
    <location>
        <begin position="3"/>
        <end position="250"/>
    </location>
</feature>
<dbReference type="Bgee" id="ENSXETG00000016815">
    <property type="expression patterns" value="Expressed in testis and 13 other cell types or tissues"/>
</dbReference>